<gene>
    <name evidence="1" type="ORF">Y1Q_0020243</name>
</gene>
<comment type="caution">
    <text evidence="1">The sequence shown here is derived from an EMBL/GenBank/DDBJ whole genome shotgun (WGS) entry which is preliminary data.</text>
</comment>
<dbReference type="EMBL" id="AKHW03000178">
    <property type="protein sequence ID" value="KYO48897.1"/>
    <property type="molecule type" value="Genomic_DNA"/>
</dbReference>
<accession>A0A151PIH8</accession>
<evidence type="ECO:0000313" key="2">
    <source>
        <dbReference type="Proteomes" id="UP000050525"/>
    </source>
</evidence>
<protein>
    <submittedName>
        <fullName evidence="1">Uncharacterized protein</fullName>
    </submittedName>
</protein>
<organism evidence="1 2">
    <name type="scientific">Alligator mississippiensis</name>
    <name type="common">American alligator</name>
    <dbReference type="NCBI Taxonomy" id="8496"/>
    <lineage>
        <taxon>Eukaryota</taxon>
        <taxon>Metazoa</taxon>
        <taxon>Chordata</taxon>
        <taxon>Craniata</taxon>
        <taxon>Vertebrata</taxon>
        <taxon>Euteleostomi</taxon>
        <taxon>Archelosauria</taxon>
        <taxon>Archosauria</taxon>
        <taxon>Crocodylia</taxon>
        <taxon>Alligatoridae</taxon>
        <taxon>Alligatorinae</taxon>
        <taxon>Alligator</taxon>
    </lineage>
</organism>
<sequence length="111" mass="13041">MDCKGLRGLEYFPETEARRWSGINQFPGLPMAGRAAISAARSCHFGSPGKWSSFREPVHLPEPTPNWKRLFPELKRYYSRVWRPQMRPQTYCARHKCITSDMREEAEKLRL</sequence>
<keyword evidence="2" id="KW-1185">Reference proteome</keyword>
<evidence type="ECO:0000313" key="1">
    <source>
        <dbReference type="EMBL" id="KYO48897.1"/>
    </source>
</evidence>
<name>A0A151PIH8_ALLMI</name>
<reference evidence="1 2" key="1">
    <citation type="journal article" date="2012" name="Genome Biol.">
        <title>Sequencing three crocodilian genomes to illuminate the evolution of archosaurs and amniotes.</title>
        <authorList>
            <person name="St John J.A."/>
            <person name="Braun E.L."/>
            <person name="Isberg S.R."/>
            <person name="Miles L.G."/>
            <person name="Chong A.Y."/>
            <person name="Gongora J."/>
            <person name="Dalzell P."/>
            <person name="Moran C."/>
            <person name="Bed'hom B."/>
            <person name="Abzhanov A."/>
            <person name="Burgess S.C."/>
            <person name="Cooksey A.M."/>
            <person name="Castoe T.A."/>
            <person name="Crawford N.G."/>
            <person name="Densmore L.D."/>
            <person name="Drew J.C."/>
            <person name="Edwards S.V."/>
            <person name="Faircloth B.C."/>
            <person name="Fujita M.K."/>
            <person name="Greenwold M.J."/>
            <person name="Hoffmann F.G."/>
            <person name="Howard J.M."/>
            <person name="Iguchi T."/>
            <person name="Janes D.E."/>
            <person name="Khan S.Y."/>
            <person name="Kohno S."/>
            <person name="de Koning A.J."/>
            <person name="Lance S.L."/>
            <person name="McCarthy F.M."/>
            <person name="McCormack J.E."/>
            <person name="Merchant M.E."/>
            <person name="Peterson D.G."/>
            <person name="Pollock D.D."/>
            <person name="Pourmand N."/>
            <person name="Raney B.J."/>
            <person name="Roessler K.A."/>
            <person name="Sanford J.R."/>
            <person name="Sawyer R.H."/>
            <person name="Schmidt C.J."/>
            <person name="Triplett E.W."/>
            <person name="Tuberville T.D."/>
            <person name="Venegas-Anaya M."/>
            <person name="Howard J.T."/>
            <person name="Jarvis E.D."/>
            <person name="Guillette L.J.Jr."/>
            <person name="Glenn T.C."/>
            <person name="Green R.E."/>
            <person name="Ray D.A."/>
        </authorList>
    </citation>
    <scope>NUCLEOTIDE SEQUENCE [LARGE SCALE GENOMIC DNA]</scope>
    <source>
        <strain evidence="1">KSC_2009_1</strain>
    </source>
</reference>
<proteinExistence type="predicted"/>
<dbReference type="Proteomes" id="UP000050525">
    <property type="component" value="Unassembled WGS sequence"/>
</dbReference>
<dbReference type="AlphaFoldDB" id="A0A151PIH8"/>